<reference evidence="1 2" key="1">
    <citation type="journal article" date="2021" name="Front. Genet.">
        <title>Chromosome-Level Genome Assembly Reveals Significant Gene Expansion in the Toll and IMD Signaling Pathways of Dendrolimus kikuchii.</title>
        <authorList>
            <person name="Zhou J."/>
            <person name="Wu P."/>
            <person name="Xiong Z."/>
            <person name="Liu N."/>
            <person name="Zhao N."/>
            <person name="Ji M."/>
            <person name="Qiu Y."/>
            <person name="Yang B."/>
        </authorList>
    </citation>
    <scope>NUCLEOTIDE SEQUENCE [LARGE SCALE GENOMIC DNA]</scope>
    <source>
        <strain evidence="1">Ann1</strain>
    </source>
</reference>
<name>A0ACC1CVC5_9NEOP</name>
<gene>
    <name evidence="1" type="ORF">K1T71_008574</name>
</gene>
<keyword evidence="2" id="KW-1185">Reference proteome</keyword>
<accession>A0ACC1CVC5</accession>
<sequence length="304" mass="33682">MLISCATCVLVVVIIIIIIRLLLVRSIRMCKCSVTMTGRLVIVTGGNAGIGYCTALELARRGARVILACRNNKRGKAACDSIIAATGNKDVSYSDLDLSSLTSVRNFAMNIHNTESKLDVLVNNAGVNYFGHFLLTLLLLPLLKQSQSGRIVNLSSVMHFLGDINLENINKIGQSNIKMITYANSKLCSLIFSVELSRRLEGTRVTANAVHPGVIWTGIMWSETFKLQSALFAMWCWVYNRTAEQGAQTVVHVCVSEECSRVSGKYFVDCAERVTLPKVRNEIVAKQLWDYSEKLVEFVYDDST</sequence>
<protein>
    <submittedName>
        <fullName evidence="1">Uncharacterized protein</fullName>
    </submittedName>
</protein>
<dbReference type="Proteomes" id="UP000824533">
    <property type="component" value="Linkage Group LG15"/>
</dbReference>
<proteinExistence type="predicted"/>
<organism evidence="1 2">
    <name type="scientific">Dendrolimus kikuchii</name>
    <dbReference type="NCBI Taxonomy" id="765133"/>
    <lineage>
        <taxon>Eukaryota</taxon>
        <taxon>Metazoa</taxon>
        <taxon>Ecdysozoa</taxon>
        <taxon>Arthropoda</taxon>
        <taxon>Hexapoda</taxon>
        <taxon>Insecta</taxon>
        <taxon>Pterygota</taxon>
        <taxon>Neoptera</taxon>
        <taxon>Endopterygota</taxon>
        <taxon>Lepidoptera</taxon>
        <taxon>Glossata</taxon>
        <taxon>Ditrysia</taxon>
        <taxon>Bombycoidea</taxon>
        <taxon>Lasiocampidae</taxon>
        <taxon>Dendrolimus</taxon>
    </lineage>
</organism>
<comment type="caution">
    <text evidence="1">The sequence shown here is derived from an EMBL/GenBank/DDBJ whole genome shotgun (WGS) entry which is preliminary data.</text>
</comment>
<evidence type="ECO:0000313" key="1">
    <source>
        <dbReference type="EMBL" id="KAJ0175415.1"/>
    </source>
</evidence>
<dbReference type="EMBL" id="CM034401">
    <property type="protein sequence ID" value="KAJ0175415.1"/>
    <property type="molecule type" value="Genomic_DNA"/>
</dbReference>
<evidence type="ECO:0000313" key="2">
    <source>
        <dbReference type="Proteomes" id="UP000824533"/>
    </source>
</evidence>